<dbReference type="InterPro" id="IPR009962">
    <property type="entry name" value="DUF1488"/>
</dbReference>
<protein>
    <submittedName>
        <fullName evidence="2">DUF1488 domain-containing protein</fullName>
    </submittedName>
</protein>
<name>A0A7W2FTR9_9VIBR</name>
<dbReference type="Gene3D" id="3.30.160.140">
    <property type="entry name" value="Shew3726-like"/>
    <property type="match status" value="1"/>
</dbReference>
<gene>
    <name evidence="2" type="ORF">H2O73_17290</name>
</gene>
<reference evidence="2 3" key="1">
    <citation type="submission" date="2020-07" db="EMBL/GenBank/DDBJ databases">
        <title>Vibrio marinisediminis sp. nov., isolated from marine sediment.</title>
        <authorList>
            <person name="Ji X."/>
        </authorList>
    </citation>
    <scope>NUCLEOTIDE SEQUENCE [LARGE SCALE GENOMIC DNA]</scope>
    <source>
        <strain evidence="2 3">404</strain>
    </source>
</reference>
<dbReference type="AlphaFoldDB" id="A0A7W2FTR9"/>
<proteinExistence type="predicted"/>
<keyword evidence="3" id="KW-1185">Reference proteome</keyword>
<keyword evidence="1" id="KW-0175">Coiled coil</keyword>
<dbReference type="Pfam" id="PF07369">
    <property type="entry name" value="DUF1488"/>
    <property type="match status" value="1"/>
</dbReference>
<dbReference type="InterPro" id="IPR036692">
    <property type="entry name" value="Shew3726-like_sf"/>
</dbReference>
<dbReference type="RefSeq" id="WP_182110181.1">
    <property type="nucleotide sequence ID" value="NZ_JACFYF010000015.1"/>
</dbReference>
<accession>A0A7W2FTR9</accession>
<feature type="coiled-coil region" evidence="1">
    <location>
        <begin position="48"/>
        <end position="75"/>
    </location>
</feature>
<evidence type="ECO:0000313" key="2">
    <source>
        <dbReference type="EMBL" id="MBA5764118.1"/>
    </source>
</evidence>
<comment type="caution">
    <text evidence="2">The sequence shown here is derived from an EMBL/GenBank/DDBJ whole genome shotgun (WGS) entry which is preliminary data.</text>
</comment>
<sequence length="88" mass="9881">MNQSILFPDIQTWNEELNAVTFPAQQSGALIECVASVSYLSQLSEQAINGAQQALDVFEQNRFEIEEQAEQLIEDEEYNAQGMIELIG</sequence>
<dbReference type="SUPFAM" id="SSF160272">
    <property type="entry name" value="Shew3726-like"/>
    <property type="match status" value="1"/>
</dbReference>
<organism evidence="2 3">
    <name type="scientific">Vibrio marinisediminis</name>
    <dbReference type="NCBI Taxonomy" id="2758441"/>
    <lineage>
        <taxon>Bacteria</taxon>
        <taxon>Pseudomonadati</taxon>
        <taxon>Pseudomonadota</taxon>
        <taxon>Gammaproteobacteria</taxon>
        <taxon>Vibrionales</taxon>
        <taxon>Vibrionaceae</taxon>
        <taxon>Vibrio</taxon>
    </lineage>
</organism>
<evidence type="ECO:0000313" key="3">
    <source>
        <dbReference type="Proteomes" id="UP000571701"/>
    </source>
</evidence>
<evidence type="ECO:0000256" key="1">
    <source>
        <dbReference type="SAM" id="Coils"/>
    </source>
</evidence>
<dbReference type="Proteomes" id="UP000571701">
    <property type="component" value="Unassembled WGS sequence"/>
</dbReference>
<dbReference type="EMBL" id="JACFYF010000015">
    <property type="protein sequence ID" value="MBA5764118.1"/>
    <property type="molecule type" value="Genomic_DNA"/>
</dbReference>